<keyword evidence="3" id="KW-1133">Transmembrane helix</keyword>
<keyword evidence="3" id="KW-0472">Membrane</keyword>
<keyword evidence="3" id="KW-0812">Transmembrane</keyword>
<feature type="compositionally biased region" description="Low complexity" evidence="2">
    <location>
        <begin position="239"/>
        <end position="263"/>
    </location>
</feature>
<feature type="region of interest" description="Disordered" evidence="2">
    <location>
        <begin position="226"/>
        <end position="269"/>
    </location>
</feature>
<evidence type="ECO:0000256" key="3">
    <source>
        <dbReference type="SAM" id="Phobius"/>
    </source>
</evidence>
<evidence type="ECO:0000256" key="2">
    <source>
        <dbReference type="SAM" id="MobiDB-lite"/>
    </source>
</evidence>
<dbReference type="GeneID" id="10507449"/>
<keyword evidence="1" id="KW-0175">Coiled coil</keyword>
<evidence type="ECO:0000313" key="5">
    <source>
        <dbReference type="Proteomes" id="UP000001064"/>
    </source>
</evidence>
<sequence>MFDLDTSLIVFYIFVFSVFNFLSTAIIVKYYRPQHQQNNNVQMFNREDVDRLLENQKNEIMMKFSEEKAILSKENAAIQSKLEKNQNNSLKLKRLLSVYENEMKVILGQPLSETGSAKLKKALNQNEQLKKKTIELEETNSKLNNEIQAQVYKFNALRVRTESRLENASEQLSEIKKVANKEILALRLKLKDSQSRLALEKKQYDDMAKSSVEFFSNAPNCNSYELSNHSSDNSTSNGSDINSPICPSSSSSLNSNSWTTSDSPPLSSFDDETDNLKKCNYFSLFGKFQYFNPIQCCPNNCTSPENVQFDTTTGQCS</sequence>
<keyword evidence="5" id="KW-1185">Reference proteome</keyword>
<feature type="transmembrane region" description="Helical" evidence="3">
    <location>
        <begin position="6"/>
        <end position="28"/>
    </location>
</feature>
<accession>F0ZV28</accession>
<dbReference type="AlphaFoldDB" id="F0ZV28"/>
<name>F0ZV28_DICPU</name>
<protein>
    <submittedName>
        <fullName evidence="4">Uncharacterized protein</fullName>
    </submittedName>
</protein>
<reference evidence="5" key="1">
    <citation type="journal article" date="2011" name="Genome Biol.">
        <title>Comparative genomics of the social amoebae Dictyostelium discoideum and Dictyostelium purpureum.</title>
        <authorList>
            <consortium name="US DOE Joint Genome Institute (JGI-PGF)"/>
            <person name="Sucgang R."/>
            <person name="Kuo A."/>
            <person name="Tian X."/>
            <person name="Salerno W."/>
            <person name="Parikh A."/>
            <person name="Feasley C.L."/>
            <person name="Dalin E."/>
            <person name="Tu H."/>
            <person name="Huang E."/>
            <person name="Barry K."/>
            <person name="Lindquist E."/>
            <person name="Shapiro H."/>
            <person name="Bruce D."/>
            <person name="Schmutz J."/>
            <person name="Salamov A."/>
            <person name="Fey P."/>
            <person name="Gaudet P."/>
            <person name="Anjard C."/>
            <person name="Babu M.M."/>
            <person name="Basu S."/>
            <person name="Bushmanova Y."/>
            <person name="van der Wel H."/>
            <person name="Katoh-Kurasawa M."/>
            <person name="Dinh C."/>
            <person name="Coutinho P.M."/>
            <person name="Saito T."/>
            <person name="Elias M."/>
            <person name="Schaap P."/>
            <person name="Kay R.R."/>
            <person name="Henrissat B."/>
            <person name="Eichinger L."/>
            <person name="Rivero F."/>
            <person name="Putnam N.H."/>
            <person name="West C.M."/>
            <person name="Loomis W.F."/>
            <person name="Chisholm R.L."/>
            <person name="Shaulsky G."/>
            <person name="Strassmann J.E."/>
            <person name="Queller D.C."/>
            <person name="Kuspa A."/>
            <person name="Grigoriev I.V."/>
        </authorList>
    </citation>
    <scope>NUCLEOTIDE SEQUENCE [LARGE SCALE GENOMIC DNA]</scope>
    <source>
        <strain evidence="5">QSDP1</strain>
    </source>
</reference>
<dbReference type="VEuPathDB" id="AmoebaDB:DICPUDRAFT_81949"/>
<dbReference type="InParanoid" id="F0ZV28"/>
<evidence type="ECO:0000256" key="1">
    <source>
        <dbReference type="SAM" id="Coils"/>
    </source>
</evidence>
<dbReference type="Proteomes" id="UP000001064">
    <property type="component" value="Unassembled WGS sequence"/>
</dbReference>
<organism evidence="4 5">
    <name type="scientific">Dictyostelium purpureum</name>
    <name type="common">Slime mold</name>
    <dbReference type="NCBI Taxonomy" id="5786"/>
    <lineage>
        <taxon>Eukaryota</taxon>
        <taxon>Amoebozoa</taxon>
        <taxon>Evosea</taxon>
        <taxon>Eumycetozoa</taxon>
        <taxon>Dictyostelia</taxon>
        <taxon>Dictyosteliales</taxon>
        <taxon>Dictyosteliaceae</taxon>
        <taxon>Dictyostelium</taxon>
    </lineage>
</organism>
<dbReference type="OrthoDB" id="21492at2759"/>
<dbReference type="EMBL" id="GL871206">
    <property type="protein sequence ID" value="EGC32197.1"/>
    <property type="molecule type" value="Genomic_DNA"/>
</dbReference>
<proteinExistence type="predicted"/>
<gene>
    <name evidence="4" type="ORF">DICPUDRAFT_81949</name>
</gene>
<feature type="compositionally biased region" description="Polar residues" evidence="2">
    <location>
        <begin position="226"/>
        <end position="238"/>
    </location>
</feature>
<feature type="coiled-coil region" evidence="1">
    <location>
        <begin position="68"/>
        <end position="178"/>
    </location>
</feature>
<dbReference type="KEGG" id="dpp:DICPUDRAFT_81949"/>
<evidence type="ECO:0000313" key="4">
    <source>
        <dbReference type="EMBL" id="EGC32197.1"/>
    </source>
</evidence>
<dbReference type="RefSeq" id="XP_003291269.1">
    <property type="nucleotide sequence ID" value="XM_003291221.1"/>
</dbReference>